<organism evidence="2 3">
    <name type="scientific">Amorphotheca resinae ATCC 22711</name>
    <dbReference type="NCBI Taxonomy" id="857342"/>
    <lineage>
        <taxon>Eukaryota</taxon>
        <taxon>Fungi</taxon>
        <taxon>Dikarya</taxon>
        <taxon>Ascomycota</taxon>
        <taxon>Pezizomycotina</taxon>
        <taxon>Leotiomycetes</taxon>
        <taxon>Helotiales</taxon>
        <taxon>Amorphothecaceae</taxon>
        <taxon>Amorphotheca</taxon>
    </lineage>
</organism>
<name>A0A2T3AYR3_AMORE</name>
<dbReference type="EMBL" id="KZ679013">
    <property type="protein sequence ID" value="PSS15207.1"/>
    <property type="molecule type" value="Genomic_DNA"/>
</dbReference>
<dbReference type="RefSeq" id="XP_024719806.1">
    <property type="nucleotide sequence ID" value="XM_024865301.1"/>
</dbReference>
<proteinExistence type="predicted"/>
<evidence type="ECO:0000256" key="1">
    <source>
        <dbReference type="SAM" id="MobiDB-lite"/>
    </source>
</evidence>
<evidence type="ECO:0000313" key="2">
    <source>
        <dbReference type="EMBL" id="PSS15207.1"/>
    </source>
</evidence>
<feature type="compositionally biased region" description="Polar residues" evidence="1">
    <location>
        <begin position="104"/>
        <end position="113"/>
    </location>
</feature>
<dbReference type="InParanoid" id="A0A2T3AYR3"/>
<reference evidence="2 3" key="1">
    <citation type="journal article" date="2018" name="New Phytol.">
        <title>Comparative genomics and transcriptomics depict ericoid mycorrhizal fungi as versatile saprotrophs and plant mutualists.</title>
        <authorList>
            <person name="Martino E."/>
            <person name="Morin E."/>
            <person name="Grelet G.A."/>
            <person name="Kuo A."/>
            <person name="Kohler A."/>
            <person name="Daghino S."/>
            <person name="Barry K.W."/>
            <person name="Cichocki N."/>
            <person name="Clum A."/>
            <person name="Dockter R.B."/>
            <person name="Hainaut M."/>
            <person name="Kuo R.C."/>
            <person name="LaButti K."/>
            <person name="Lindahl B.D."/>
            <person name="Lindquist E.A."/>
            <person name="Lipzen A."/>
            <person name="Khouja H.R."/>
            <person name="Magnuson J."/>
            <person name="Murat C."/>
            <person name="Ohm R.A."/>
            <person name="Singer S.W."/>
            <person name="Spatafora J.W."/>
            <person name="Wang M."/>
            <person name="Veneault-Fourrey C."/>
            <person name="Henrissat B."/>
            <person name="Grigoriev I.V."/>
            <person name="Martin F.M."/>
            <person name="Perotto S."/>
        </authorList>
    </citation>
    <scope>NUCLEOTIDE SEQUENCE [LARGE SCALE GENOMIC DNA]</scope>
    <source>
        <strain evidence="2 3">ATCC 22711</strain>
    </source>
</reference>
<evidence type="ECO:0000313" key="3">
    <source>
        <dbReference type="Proteomes" id="UP000241818"/>
    </source>
</evidence>
<gene>
    <name evidence="2" type="ORF">M430DRAFT_258043</name>
</gene>
<feature type="region of interest" description="Disordered" evidence="1">
    <location>
        <begin position="1"/>
        <end position="45"/>
    </location>
</feature>
<keyword evidence="3" id="KW-1185">Reference proteome</keyword>
<feature type="region of interest" description="Disordered" evidence="1">
    <location>
        <begin position="79"/>
        <end position="163"/>
    </location>
</feature>
<protein>
    <submittedName>
        <fullName evidence="2">Uncharacterized protein</fullName>
    </submittedName>
</protein>
<dbReference type="Proteomes" id="UP000241818">
    <property type="component" value="Unassembled WGS sequence"/>
</dbReference>
<accession>A0A2T3AYR3</accession>
<feature type="compositionally biased region" description="Polar residues" evidence="1">
    <location>
        <begin position="8"/>
        <end position="17"/>
    </location>
</feature>
<sequence>MHDDERAQPTNKQTTPELSPRSIPKDSVMSKNEKDNKHAIYNPFAAVEDNSPESLYYASPQYPSAQKMDQSKDIKFGNVDWTIQKPDPTRPRATSHVQVVKTVKSISPRQSVSKPPFYRPSDSPSHSPPLASEPHKSPGLGIKLGQQNNWVRLFDPPDRRRLD</sequence>
<dbReference type="GeneID" id="36573382"/>
<dbReference type="AlphaFoldDB" id="A0A2T3AYR3"/>